<dbReference type="PROSITE" id="PS50195">
    <property type="entry name" value="PX"/>
    <property type="match status" value="1"/>
</dbReference>
<name>A0A2I4C0B3_AUSLI</name>
<dbReference type="GO" id="GO:0005770">
    <property type="term" value="C:late endosome"/>
    <property type="evidence" value="ECO:0007669"/>
    <property type="project" value="TreeGrafter"/>
</dbReference>
<keyword evidence="2" id="KW-0812">Transmembrane</keyword>
<dbReference type="PROSITE" id="PS50132">
    <property type="entry name" value="RGS"/>
    <property type="match status" value="1"/>
</dbReference>
<feature type="domain" description="PXA" evidence="5">
    <location>
        <begin position="128"/>
        <end position="302"/>
    </location>
</feature>
<accession>A0A2I4C0B3</accession>
<feature type="domain" description="PX" evidence="4">
    <location>
        <begin position="554"/>
        <end position="674"/>
    </location>
</feature>
<proteinExistence type="inferred from homology"/>
<dbReference type="Pfam" id="PF00615">
    <property type="entry name" value="RGS"/>
    <property type="match status" value="1"/>
</dbReference>
<dbReference type="RefSeq" id="XP_013873399.1">
    <property type="nucleotide sequence ID" value="XM_014017945.1"/>
</dbReference>
<dbReference type="GO" id="GO:0080025">
    <property type="term" value="F:phosphatidylinositol-3,5-bisphosphate binding"/>
    <property type="evidence" value="ECO:0007669"/>
    <property type="project" value="InterPro"/>
</dbReference>
<dbReference type="SUPFAM" id="SSF48097">
    <property type="entry name" value="Regulator of G-protein signaling, RGS"/>
    <property type="match status" value="1"/>
</dbReference>
<evidence type="ECO:0000313" key="7">
    <source>
        <dbReference type="RefSeq" id="XP_013873399.1"/>
    </source>
</evidence>
<evidence type="ECO:0000313" key="6">
    <source>
        <dbReference type="Proteomes" id="UP000192220"/>
    </source>
</evidence>
<dbReference type="PROSITE" id="PS51207">
    <property type="entry name" value="PXA"/>
    <property type="match status" value="1"/>
</dbReference>
<dbReference type="Proteomes" id="UP000192220">
    <property type="component" value="Unplaced"/>
</dbReference>
<dbReference type="GO" id="GO:0097352">
    <property type="term" value="P:autophagosome maturation"/>
    <property type="evidence" value="ECO:0007669"/>
    <property type="project" value="TreeGrafter"/>
</dbReference>
<dbReference type="Pfam" id="PF00787">
    <property type="entry name" value="PX"/>
    <property type="match status" value="1"/>
</dbReference>
<organism evidence="6 7">
    <name type="scientific">Austrofundulus limnaeus</name>
    <name type="common">Annual killifish</name>
    <dbReference type="NCBI Taxonomy" id="52670"/>
    <lineage>
        <taxon>Eukaryota</taxon>
        <taxon>Metazoa</taxon>
        <taxon>Chordata</taxon>
        <taxon>Craniata</taxon>
        <taxon>Vertebrata</taxon>
        <taxon>Euteleostomi</taxon>
        <taxon>Actinopterygii</taxon>
        <taxon>Neopterygii</taxon>
        <taxon>Teleostei</taxon>
        <taxon>Neoteleostei</taxon>
        <taxon>Acanthomorphata</taxon>
        <taxon>Ovalentaria</taxon>
        <taxon>Atherinomorphae</taxon>
        <taxon>Cyprinodontiformes</taxon>
        <taxon>Rivulidae</taxon>
        <taxon>Austrofundulus</taxon>
    </lineage>
</organism>
<dbReference type="InterPro" id="IPR013937">
    <property type="entry name" value="Sorting_nexin_C"/>
</dbReference>
<feature type="domain" description="RGS" evidence="3">
    <location>
        <begin position="334"/>
        <end position="466"/>
    </location>
</feature>
<protein>
    <submittedName>
        <fullName evidence="7">Sorting nexin-14</fullName>
    </submittedName>
</protein>
<sequence length="926" mass="106638">MEAVLTCVEGLRRRMKMELLRETGRQYPVFSCLLLGLMTLTLLLNSYIHILMMFWSLLAGVVTFYCSLRPDSLLPNVFFTVKPRNKRKEPELFPLGHSCAVCGKVRCKRHRPTLLLENYQPWLDLKVFSKVDSSVTEVFELVLEKFVFPWYREITDDEACLDEVRTSFRFFASVLVRRAQKVDLTAVFADKVMKTVMKHIEIISKARTKVGVGDSLEQVGLQEYGSDLHVALQSRRDELLYLRTLTDLLFPHLLPPKATDCRSLALLLREVMAGSVVLPTMDFLADPDTVNLMVLIFLDDTPPEAATEPPSPLVPFLQRYANVSNKKLSVLKLELKEIREQQDLLFRFINFLKQEGAVHVLQFCLAAEEFNDKILSPELSDSELQRLHGDVVHIYQTYCLEESLDKIRFESFIVEELRNISKGPYMEVVKLQKMPCLFEAYEHVLSLLENVFTPMFCHSDEYFRYLLKGAESPARNSRISRNPSKRGETFGISRIGSKIKGVFRSTTMEGAMLPPSAANDIDDDMVEEAMMVLEDDCVPEPSSALVKQRNLQAWSVSIPSISFSEDVVKREKIPVFSLEVERNDRKNMGHETERWLIDRRYLEFYVLESRLTEFHGTFADAQLPSKRIIGPRNYEFLESKREEFQEYLQRLLLHPELSNSQLLADFLSPNSVESQFLDKMLPDVNLGKIFKSVPGKLMKEKGQNLEPFIQSFFNSCESPRPKPSRELTILSPSAENNKKLSNGLFRNNANMSAGLDRKHKSNSFLEPMSVDGLYDCMMYVGRVVFQVPDWLHHILSAGRILFKNTFEAYMDQYMRSKLEAVLQEHRLVSLITQLRDAVFCESGEQQTADDKQNRAKRTFEEMKRYLPDLVVKCIGEDARTEGVQLLFDALQQPLLNKQMTYVLLDIAVLELFPELSKHETKEAFIV</sequence>
<dbReference type="Gene3D" id="3.30.1520.10">
    <property type="entry name" value="Phox-like domain"/>
    <property type="match status" value="1"/>
</dbReference>
<dbReference type="SMART" id="SM00315">
    <property type="entry name" value="RGS"/>
    <property type="match status" value="1"/>
</dbReference>
<keyword evidence="6" id="KW-1185">Reference proteome</keyword>
<evidence type="ECO:0000259" key="4">
    <source>
        <dbReference type="PROSITE" id="PS50195"/>
    </source>
</evidence>
<dbReference type="InterPro" id="IPR044926">
    <property type="entry name" value="RGS_subdomain_2"/>
</dbReference>
<dbReference type="Gene3D" id="1.10.167.10">
    <property type="entry name" value="Regulator of G-protein Signalling 4, domain 2"/>
    <property type="match status" value="1"/>
</dbReference>
<dbReference type="SMART" id="SM00313">
    <property type="entry name" value="PXA"/>
    <property type="match status" value="1"/>
</dbReference>
<dbReference type="PANTHER" id="PTHR22775:SF44">
    <property type="entry name" value="SORTING NEXIN-14"/>
    <property type="match status" value="1"/>
</dbReference>
<evidence type="ECO:0000256" key="2">
    <source>
        <dbReference type="SAM" id="Phobius"/>
    </source>
</evidence>
<evidence type="ECO:0000256" key="1">
    <source>
        <dbReference type="ARBA" id="ARBA00010883"/>
    </source>
</evidence>
<dbReference type="InterPro" id="IPR037436">
    <property type="entry name" value="SNX14_PX"/>
</dbReference>
<comment type="similarity">
    <text evidence="1">Belongs to the sorting nexin family.</text>
</comment>
<evidence type="ECO:0000259" key="5">
    <source>
        <dbReference type="PROSITE" id="PS51207"/>
    </source>
</evidence>
<dbReference type="InterPro" id="IPR016137">
    <property type="entry name" value="RGS"/>
</dbReference>
<dbReference type="GeneID" id="106524221"/>
<keyword evidence="2" id="KW-0472">Membrane</keyword>
<feature type="transmembrane region" description="Helical" evidence="2">
    <location>
        <begin position="27"/>
        <end position="44"/>
    </location>
</feature>
<dbReference type="InterPro" id="IPR037892">
    <property type="entry name" value="SNX14_RGS"/>
</dbReference>
<dbReference type="SUPFAM" id="SSF64268">
    <property type="entry name" value="PX domain"/>
    <property type="match status" value="1"/>
</dbReference>
<reference evidence="7" key="1">
    <citation type="submission" date="2025-08" db="UniProtKB">
        <authorList>
            <consortium name="RefSeq"/>
        </authorList>
    </citation>
    <scope>IDENTIFICATION</scope>
</reference>
<dbReference type="AlphaFoldDB" id="A0A2I4C0B3"/>
<dbReference type="InterPro" id="IPR036305">
    <property type="entry name" value="RGS_sf"/>
</dbReference>
<dbReference type="OrthoDB" id="5957963at2759"/>
<dbReference type="CDD" id="cd08722">
    <property type="entry name" value="RGS_SNX14"/>
    <property type="match status" value="1"/>
</dbReference>
<keyword evidence="2" id="KW-1133">Transmembrane helix</keyword>
<dbReference type="KEGG" id="alim:106524221"/>
<dbReference type="InterPro" id="IPR036871">
    <property type="entry name" value="PX_dom_sf"/>
</dbReference>
<dbReference type="Pfam" id="PF08628">
    <property type="entry name" value="Nexin_C"/>
    <property type="match status" value="1"/>
</dbReference>
<dbReference type="SMART" id="SM00312">
    <property type="entry name" value="PX"/>
    <property type="match status" value="1"/>
</dbReference>
<dbReference type="CDD" id="cd06877">
    <property type="entry name" value="PX_SNX14"/>
    <property type="match status" value="1"/>
</dbReference>
<evidence type="ECO:0000259" key="3">
    <source>
        <dbReference type="PROSITE" id="PS50132"/>
    </source>
</evidence>
<dbReference type="InterPro" id="IPR003114">
    <property type="entry name" value="Phox_assoc"/>
</dbReference>
<dbReference type="Pfam" id="PF02194">
    <property type="entry name" value="PXA"/>
    <property type="match status" value="1"/>
</dbReference>
<dbReference type="InParanoid" id="A0A2I4C0B3"/>
<dbReference type="PANTHER" id="PTHR22775">
    <property type="entry name" value="SORTING NEXIN"/>
    <property type="match status" value="1"/>
</dbReference>
<dbReference type="InterPro" id="IPR001683">
    <property type="entry name" value="PX_dom"/>
</dbReference>
<gene>
    <name evidence="7" type="primary">LOC106524221</name>
</gene>